<evidence type="ECO:0000313" key="1">
    <source>
        <dbReference type="EMBL" id="ABT14964.1"/>
    </source>
</evidence>
<organismHost>
    <name type="scientific">Chlorella</name>
    <dbReference type="NCBI Taxonomy" id="3071"/>
</organismHost>
<evidence type="ECO:0000313" key="2">
    <source>
        <dbReference type="Proteomes" id="UP000202419"/>
    </source>
</evidence>
<gene>
    <name evidence="1" type="primary">b565R</name>
    <name evidence="1" type="ORF">NY2A_b565R</name>
</gene>
<dbReference type="EMBL" id="DQ491002">
    <property type="protein sequence ID" value="ABT14964.1"/>
    <property type="molecule type" value="Genomic_DNA"/>
</dbReference>
<proteinExistence type="predicted"/>
<name>A7IX90_PBCVN</name>
<reference evidence="1 2" key="1">
    <citation type="journal article" date="2007" name="Virology">
        <title>Sequence and annotation of the 369-kb NY-2A and the 345-kb AR158 viruses that infect Chlorella NC64A.</title>
        <authorList>
            <person name="Fitzgerald L.A."/>
            <person name="Graves M.V."/>
            <person name="Li X."/>
            <person name="Feldblyum T."/>
            <person name="Nierman W.C."/>
            <person name="Van Etten J.L."/>
        </authorList>
    </citation>
    <scope>NUCLEOTIDE SEQUENCE [LARGE SCALE GENOMIC DNA]</scope>
    <source>
        <strain evidence="1 2">NY-2A</strain>
    </source>
</reference>
<dbReference type="Proteomes" id="UP000202419">
    <property type="component" value="Segment"/>
</dbReference>
<sequence length="81" mass="9562">MDSRSRGIMQGTLGQSQEIVNHLQQRYPVHVLCGHERVRFIRNSIRGLSQRTERWSHHHACWSLDNTRQVWSEVQGRSIQV</sequence>
<dbReference type="KEGG" id="vg:5658830"/>
<dbReference type="RefSeq" id="YP_001497761.1">
    <property type="nucleotide sequence ID" value="NC_009898.1"/>
</dbReference>
<accession>A7IX90</accession>
<dbReference type="GeneID" id="5658830"/>
<organism evidence="1 2">
    <name type="scientific">Paramecium bursaria Chlorella virus NY2A</name>
    <name type="common">PBCV-NY2A</name>
    <dbReference type="NCBI Taxonomy" id="46021"/>
    <lineage>
        <taxon>Viruses</taxon>
        <taxon>Varidnaviria</taxon>
        <taxon>Bamfordvirae</taxon>
        <taxon>Nucleocytoviricota</taxon>
        <taxon>Megaviricetes</taxon>
        <taxon>Algavirales</taxon>
        <taxon>Phycodnaviridae</taxon>
        <taxon>Chlorovirus</taxon>
        <taxon>Chlorovirus americanus</taxon>
    </lineage>
</organism>
<protein>
    <submittedName>
        <fullName evidence="1">Uncharacterized protein b565R</fullName>
    </submittedName>
</protein>
<keyword evidence="2" id="KW-1185">Reference proteome</keyword>